<proteinExistence type="predicted"/>
<dbReference type="InterPro" id="IPR012469">
    <property type="entry name" value="DUF1688"/>
</dbReference>
<keyword evidence="3" id="KW-1185">Reference proteome</keyword>
<protein>
    <recommendedName>
        <fullName evidence="4">Uracil catabolism protein 4</fullName>
    </recommendedName>
</protein>
<dbReference type="Proteomes" id="UP001383192">
    <property type="component" value="Unassembled WGS sequence"/>
</dbReference>
<dbReference type="AlphaFoldDB" id="A0AAW0EGC3"/>
<dbReference type="PANTHER" id="PTHR31687:SF3">
    <property type="entry name" value="PROTEIN URG3"/>
    <property type="match status" value="1"/>
</dbReference>
<dbReference type="PANTHER" id="PTHR31687">
    <property type="match status" value="1"/>
</dbReference>
<gene>
    <name evidence="2" type="ORF">VNI00_000271</name>
</gene>
<evidence type="ECO:0008006" key="4">
    <source>
        <dbReference type="Google" id="ProtNLM"/>
    </source>
</evidence>
<reference evidence="2 3" key="1">
    <citation type="submission" date="2024-01" db="EMBL/GenBank/DDBJ databases">
        <title>A draft genome for a cacao thread blight-causing isolate of Paramarasmius palmivorus.</title>
        <authorList>
            <person name="Baruah I.K."/>
            <person name="Bukari Y."/>
            <person name="Amoako-Attah I."/>
            <person name="Meinhardt L.W."/>
            <person name="Bailey B.A."/>
            <person name="Cohen S.P."/>
        </authorList>
    </citation>
    <scope>NUCLEOTIDE SEQUENCE [LARGE SCALE GENOMIC DNA]</scope>
    <source>
        <strain evidence="2 3">GH-12</strain>
    </source>
</reference>
<dbReference type="Pfam" id="PF07958">
    <property type="entry name" value="DUF1688"/>
    <property type="match status" value="1"/>
</dbReference>
<name>A0AAW0EGC3_9AGAR</name>
<organism evidence="2 3">
    <name type="scientific">Paramarasmius palmivorus</name>
    <dbReference type="NCBI Taxonomy" id="297713"/>
    <lineage>
        <taxon>Eukaryota</taxon>
        <taxon>Fungi</taxon>
        <taxon>Dikarya</taxon>
        <taxon>Basidiomycota</taxon>
        <taxon>Agaricomycotina</taxon>
        <taxon>Agaricomycetes</taxon>
        <taxon>Agaricomycetidae</taxon>
        <taxon>Agaricales</taxon>
        <taxon>Marasmiineae</taxon>
        <taxon>Marasmiaceae</taxon>
        <taxon>Paramarasmius</taxon>
    </lineage>
</organism>
<evidence type="ECO:0000313" key="3">
    <source>
        <dbReference type="Proteomes" id="UP001383192"/>
    </source>
</evidence>
<accession>A0AAW0EGC3</accession>
<comment type="caution">
    <text evidence="2">The sequence shown here is derived from an EMBL/GenBank/DDBJ whole genome shotgun (WGS) entry which is preliminary data.</text>
</comment>
<sequence>MNLTAEIPLEQKAAYLRTLPAIRERCSKVFELAKEGKLEYFDYHPEKESVVADFCAGIITRDFGTNFHTIPPHGRWRHFEPGGSRISPLLSKWDSGSVDAIEQGKRLVDLFIVSVLLDAGAGKDWAFYEKETDSRYGRSEGLAIASVHMFNAGYFSSDPKQPHRVDAEALSKINSDSLASGMQVSSNNPLVGLDGRASLLKNLGSALLASPELFGKEGRLGNLLDFLEKESKEEGSTRTVHISALWHVLVDGLNPIWPASRTKLGGISLGDVWPCTALKPSARGEGDDLVPFHKLTQWMTYSVVEAIQHATKWRFAGMEDMTGLPEYRNGGLLLDLGVLSLKPGALPIDSLSGLPRASASDPAIVEWRALTVILLDRIADAIRGKFQLSAEQLSLVQVLESATWKGGREIAKQKRPETGGPPIELESDGTIF</sequence>
<feature type="region of interest" description="Disordered" evidence="1">
    <location>
        <begin position="410"/>
        <end position="432"/>
    </location>
</feature>
<evidence type="ECO:0000256" key="1">
    <source>
        <dbReference type="SAM" id="MobiDB-lite"/>
    </source>
</evidence>
<evidence type="ECO:0000313" key="2">
    <source>
        <dbReference type="EMBL" id="KAK7062781.1"/>
    </source>
</evidence>
<dbReference type="EMBL" id="JAYKXP010000001">
    <property type="protein sequence ID" value="KAK7062781.1"/>
    <property type="molecule type" value="Genomic_DNA"/>
</dbReference>